<accession>A0A346ACD2</accession>
<evidence type="ECO:0000256" key="5">
    <source>
        <dbReference type="ARBA" id="ARBA00023136"/>
    </source>
</evidence>
<dbReference type="PANTHER" id="PTHR30250">
    <property type="entry name" value="PST FAMILY PREDICTED COLANIC ACID TRANSPORTER"/>
    <property type="match status" value="1"/>
</dbReference>
<evidence type="ECO:0000256" key="4">
    <source>
        <dbReference type="ARBA" id="ARBA00022989"/>
    </source>
</evidence>
<name>A0A346ACD2_AERHY</name>
<feature type="transmembrane region" description="Helical" evidence="6">
    <location>
        <begin position="217"/>
        <end position="238"/>
    </location>
</feature>
<keyword evidence="4 6" id="KW-1133">Transmembrane helix</keyword>
<keyword evidence="5 6" id="KW-0472">Membrane</keyword>
<feature type="transmembrane region" description="Helical" evidence="6">
    <location>
        <begin position="318"/>
        <end position="342"/>
    </location>
</feature>
<reference evidence="7" key="1">
    <citation type="submission" date="2018-06" db="EMBL/GenBank/DDBJ databases">
        <title>Genetic diversity of the Aeromonas Hydrophila O antigens and development of a suspension array for serotype detection.</title>
        <authorList>
            <person name="Cao H."/>
            <person name="Liu B."/>
        </authorList>
    </citation>
    <scope>NUCLEOTIDE SEQUENCE</scope>
    <source>
        <strain evidence="7">G5374</strain>
    </source>
</reference>
<proteinExistence type="predicted"/>
<feature type="transmembrane region" description="Helical" evidence="6">
    <location>
        <begin position="114"/>
        <end position="137"/>
    </location>
</feature>
<dbReference type="InterPro" id="IPR002797">
    <property type="entry name" value="Polysacc_synth"/>
</dbReference>
<evidence type="ECO:0000256" key="3">
    <source>
        <dbReference type="ARBA" id="ARBA00022692"/>
    </source>
</evidence>
<sequence length="406" mass="45249">MSHKKELIKNFLSFGAVDILGLLIPIITMPILTRALGPSQYGVYMLLLAILFFGHTIIDYGTQYTAVRKLANQRHNALEVSRIYKHTQGLRIFLCIFYSLGVILYSYFLSFDNAVLYTLFASSTYLLGYALTPIWFFQGIGAVEQAMKVSLTIKLINLLVIIFAVNTPEDLNIVVASFCIPMLFGGVYLSRLASVTYRVAHPEFSQLKKSLYEGRDVFIGLLAPNFYNAIPTIALGALYSPADFVNFAIASRLASVVVTIQDVAAKAIYPIIARVKESQVTKLLILNGLISLIPILILFIFGDWILNVFLGKDFTEVNTYLVVFTIGVMFIGLSNAISKGYLLPHGYDSLYRDISLRVSIISAIVCIAGIYFWGLLGGALAITIARLTFFLDYARTYLKLRRINRG</sequence>
<evidence type="ECO:0000313" key="7">
    <source>
        <dbReference type="EMBL" id="AXL04894.1"/>
    </source>
</evidence>
<feature type="transmembrane region" description="Helical" evidence="6">
    <location>
        <begin position="171"/>
        <end position="189"/>
    </location>
</feature>
<feature type="transmembrane region" description="Helical" evidence="6">
    <location>
        <begin position="88"/>
        <end position="108"/>
    </location>
</feature>
<feature type="transmembrane region" description="Helical" evidence="6">
    <location>
        <begin position="284"/>
        <end position="306"/>
    </location>
</feature>
<dbReference type="EMBL" id="MH449676">
    <property type="protein sequence ID" value="AXL04894.1"/>
    <property type="molecule type" value="Genomic_DNA"/>
</dbReference>
<keyword evidence="2" id="KW-1003">Cell membrane</keyword>
<organism evidence="7">
    <name type="scientific">Aeromonas hydrophila</name>
    <dbReference type="NCBI Taxonomy" id="644"/>
    <lineage>
        <taxon>Bacteria</taxon>
        <taxon>Pseudomonadati</taxon>
        <taxon>Pseudomonadota</taxon>
        <taxon>Gammaproteobacteria</taxon>
        <taxon>Aeromonadales</taxon>
        <taxon>Aeromonadaceae</taxon>
        <taxon>Aeromonas</taxon>
    </lineage>
</organism>
<feature type="transmembrane region" description="Helical" evidence="6">
    <location>
        <begin position="44"/>
        <end position="67"/>
    </location>
</feature>
<protein>
    <submittedName>
        <fullName evidence="7">Transporter</fullName>
    </submittedName>
</protein>
<dbReference type="PANTHER" id="PTHR30250:SF11">
    <property type="entry name" value="O-ANTIGEN TRANSPORTER-RELATED"/>
    <property type="match status" value="1"/>
</dbReference>
<dbReference type="InterPro" id="IPR050833">
    <property type="entry name" value="Poly_Biosynth_Transport"/>
</dbReference>
<dbReference type="GO" id="GO:0005886">
    <property type="term" value="C:plasma membrane"/>
    <property type="evidence" value="ECO:0007669"/>
    <property type="project" value="UniProtKB-SubCell"/>
</dbReference>
<dbReference type="Pfam" id="PF01943">
    <property type="entry name" value="Polysacc_synt"/>
    <property type="match status" value="1"/>
</dbReference>
<evidence type="ECO:0000256" key="2">
    <source>
        <dbReference type="ARBA" id="ARBA00022475"/>
    </source>
</evidence>
<evidence type="ECO:0000256" key="1">
    <source>
        <dbReference type="ARBA" id="ARBA00004651"/>
    </source>
</evidence>
<evidence type="ECO:0000256" key="6">
    <source>
        <dbReference type="SAM" id="Phobius"/>
    </source>
</evidence>
<dbReference type="AlphaFoldDB" id="A0A346ACD2"/>
<feature type="transmembrane region" description="Helical" evidence="6">
    <location>
        <begin position="149"/>
        <end position="165"/>
    </location>
</feature>
<gene>
    <name evidence="7" type="primary">csaB</name>
</gene>
<comment type="subcellular location">
    <subcellularLocation>
        <location evidence="1">Cell membrane</location>
        <topology evidence="1">Multi-pass membrane protein</topology>
    </subcellularLocation>
</comment>
<keyword evidence="3 6" id="KW-0812">Transmembrane</keyword>
<feature type="transmembrane region" description="Helical" evidence="6">
    <location>
        <begin position="244"/>
        <end position="264"/>
    </location>
</feature>
<feature type="transmembrane region" description="Helical" evidence="6">
    <location>
        <begin position="12"/>
        <end position="32"/>
    </location>
</feature>